<evidence type="ECO:0000256" key="5">
    <source>
        <dbReference type="ARBA" id="ARBA00023136"/>
    </source>
</evidence>
<keyword evidence="3 7" id="KW-0812">Transmembrane</keyword>
<feature type="domain" description="ABC3 transporter permease C-terminal" evidence="8">
    <location>
        <begin position="266"/>
        <end position="383"/>
    </location>
</feature>
<dbReference type="Pfam" id="PF02687">
    <property type="entry name" value="FtsX"/>
    <property type="match status" value="1"/>
</dbReference>
<dbReference type="Proteomes" id="UP000824089">
    <property type="component" value="Unassembled WGS sequence"/>
</dbReference>
<feature type="transmembrane region" description="Helical" evidence="7">
    <location>
        <begin position="259"/>
        <end position="282"/>
    </location>
</feature>
<evidence type="ECO:0000256" key="7">
    <source>
        <dbReference type="SAM" id="Phobius"/>
    </source>
</evidence>
<accession>A0A9D1LBM7</accession>
<reference evidence="9" key="1">
    <citation type="submission" date="2020-10" db="EMBL/GenBank/DDBJ databases">
        <authorList>
            <person name="Gilroy R."/>
        </authorList>
    </citation>
    <scope>NUCLEOTIDE SEQUENCE</scope>
    <source>
        <strain evidence="9">CHK195-4489</strain>
    </source>
</reference>
<evidence type="ECO:0000256" key="4">
    <source>
        <dbReference type="ARBA" id="ARBA00022989"/>
    </source>
</evidence>
<comment type="caution">
    <text evidence="9">The sequence shown here is derived from an EMBL/GenBank/DDBJ whole genome shotgun (WGS) entry which is preliminary data.</text>
</comment>
<dbReference type="AlphaFoldDB" id="A0A9D1LBM7"/>
<proteinExistence type="inferred from homology"/>
<feature type="transmembrane region" description="Helical" evidence="7">
    <location>
        <begin position="359"/>
        <end position="379"/>
    </location>
</feature>
<keyword evidence="5 7" id="KW-0472">Membrane</keyword>
<dbReference type="GO" id="GO:0022857">
    <property type="term" value="F:transmembrane transporter activity"/>
    <property type="evidence" value="ECO:0007669"/>
    <property type="project" value="TreeGrafter"/>
</dbReference>
<reference evidence="9" key="2">
    <citation type="journal article" date="2021" name="PeerJ">
        <title>Extensive microbial diversity within the chicken gut microbiome revealed by metagenomics and culture.</title>
        <authorList>
            <person name="Gilroy R."/>
            <person name="Ravi A."/>
            <person name="Getino M."/>
            <person name="Pursley I."/>
            <person name="Horton D.L."/>
            <person name="Alikhan N.F."/>
            <person name="Baker D."/>
            <person name="Gharbi K."/>
            <person name="Hall N."/>
            <person name="Watson M."/>
            <person name="Adriaenssens E.M."/>
            <person name="Foster-Nyarko E."/>
            <person name="Jarju S."/>
            <person name="Secka A."/>
            <person name="Antonio M."/>
            <person name="Oren A."/>
            <person name="Chaudhuri R.R."/>
            <person name="La Ragione R."/>
            <person name="Hildebrand F."/>
            <person name="Pallen M.J."/>
        </authorList>
    </citation>
    <scope>NUCLEOTIDE SEQUENCE</scope>
    <source>
        <strain evidence="9">CHK195-4489</strain>
    </source>
</reference>
<gene>
    <name evidence="9" type="ORF">IAD50_09295</name>
</gene>
<evidence type="ECO:0000256" key="6">
    <source>
        <dbReference type="ARBA" id="ARBA00038076"/>
    </source>
</evidence>
<keyword evidence="2" id="KW-1003">Cell membrane</keyword>
<comment type="subcellular location">
    <subcellularLocation>
        <location evidence="1">Cell membrane</location>
        <topology evidence="1">Multi-pass membrane protein</topology>
    </subcellularLocation>
</comment>
<dbReference type="InterPro" id="IPR050250">
    <property type="entry name" value="Macrolide_Exporter_MacB"/>
</dbReference>
<name>A0A9D1LBM7_9CLOT</name>
<evidence type="ECO:0000256" key="3">
    <source>
        <dbReference type="ARBA" id="ARBA00022692"/>
    </source>
</evidence>
<dbReference type="PANTHER" id="PTHR30572">
    <property type="entry name" value="MEMBRANE COMPONENT OF TRANSPORTER-RELATED"/>
    <property type="match status" value="1"/>
</dbReference>
<dbReference type="InterPro" id="IPR003838">
    <property type="entry name" value="ABC3_permease_C"/>
</dbReference>
<evidence type="ECO:0000313" key="10">
    <source>
        <dbReference type="Proteomes" id="UP000824089"/>
    </source>
</evidence>
<dbReference type="GO" id="GO:0005886">
    <property type="term" value="C:plasma membrane"/>
    <property type="evidence" value="ECO:0007669"/>
    <property type="project" value="UniProtKB-SubCell"/>
</dbReference>
<sequence length="393" mass="44346">MDAYFKLPIKNLLHHKKRSVFLLLLFLCCIVFFLLAMYFLRLTDGYFRFQEIYNLNARTFAVSPAESVAIDREDEAYQARYRELQEELLALPHVETAFCSLGDTLGTERASINGSEADLDLYGANHKTPLVIQNGRHFQENERNAILAPSSLAASALGGEVLLRIDPDTTYTCKIIGIYNDFMNTKRYYIPAQDAEDLNYRQREKMVEAGYATSMGRLSYTVIADDSANIAQLQKLLADRNYLVGDPYYIAEETNVKDFFSAVAYTISAALAGIAALFIVYVSAKCIRERKAEIGILKAIGYKTFQIRTSFFLEFMILAAAAYGISVLLFLPLRSLLKNYMNRQLAPVFDFLKIPTADLYLLALLGILLLLYGALFFSLQKINRITAAEVLKA</sequence>
<evidence type="ECO:0000256" key="1">
    <source>
        <dbReference type="ARBA" id="ARBA00004651"/>
    </source>
</evidence>
<evidence type="ECO:0000256" key="2">
    <source>
        <dbReference type="ARBA" id="ARBA00022475"/>
    </source>
</evidence>
<evidence type="ECO:0000313" key="9">
    <source>
        <dbReference type="EMBL" id="HIU30472.1"/>
    </source>
</evidence>
<protein>
    <submittedName>
        <fullName evidence="9">FtsX-like permease family protein</fullName>
    </submittedName>
</protein>
<feature type="transmembrane region" description="Helical" evidence="7">
    <location>
        <begin position="311"/>
        <end position="333"/>
    </location>
</feature>
<feature type="transmembrane region" description="Helical" evidence="7">
    <location>
        <begin position="20"/>
        <end position="40"/>
    </location>
</feature>
<keyword evidence="4 7" id="KW-1133">Transmembrane helix</keyword>
<organism evidence="9 10">
    <name type="scientific">Candidatus Egerieisoma faecipullorum</name>
    <dbReference type="NCBI Taxonomy" id="2840963"/>
    <lineage>
        <taxon>Bacteria</taxon>
        <taxon>Bacillati</taxon>
        <taxon>Bacillota</taxon>
        <taxon>Clostridia</taxon>
        <taxon>Eubacteriales</taxon>
        <taxon>Clostridiaceae</taxon>
        <taxon>Clostridiaceae incertae sedis</taxon>
        <taxon>Candidatus Egerieisoma</taxon>
    </lineage>
</organism>
<dbReference type="EMBL" id="DVMM01000207">
    <property type="protein sequence ID" value="HIU30472.1"/>
    <property type="molecule type" value="Genomic_DNA"/>
</dbReference>
<comment type="similarity">
    <text evidence="6">Belongs to the ABC-4 integral membrane protein family.</text>
</comment>
<evidence type="ECO:0000259" key="8">
    <source>
        <dbReference type="Pfam" id="PF02687"/>
    </source>
</evidence>
<dbReference type="PANTHER" id="PTHR30572:SF4">
    <property type="entry name" value="ABC TRANSPORTER PERMEASE YTRF"/>
    <property type="match status" value="1"/>
</dbReference>